<name>A0A652ZT67_9SPIR</name>
<feature type="signal peptide" evidence="1">
    <location>
        <begin position="1"/>
        <end position="19"/>
    </location>
</feature>
<sequence length="197" mass="22383">MRKSIILFCLMLLVLPISAYEFNELFSSTIICSDSSNHNLKFLRVYDSFDESEQFLFTDRVYDTQYSDIDNLHLVLGYDFSQPQNPAILIVYVNSSNWYFLTGEIAVKFPTSTIRVSGKASSKMDSGSSLQTSISITSGLSDFSKAIDHFSSNDTPVRIYTKEKGYIDFMVPASFFQRAFQLTKDEVEKQKTEAGIK</sequence>
<dbReference type="EMBL" id="UPXP01000008">
    <property type="protein sequence ID" value="VBB38980.1"/>
    <property type="molecule type" value="Genomic_DNA"/>
</dbReference>
<evidence type="ECO:0000313" key="2">
    <source>
        <dbReference type="EMBL" id="VBB38980.1"/>
    </source>
</evidence>
<proteinExistence type="predicted"/>
<reference evidence="2" key="1">
    <citation type="submission" date="2018-07" db="EMBL/GenBank/DDBJ databases">
        <authorList>
            <consortium name="Genoscope - CEA"/>
            <person name="William W."/>
        </authorList>
    </citation>
    <scope>NUCLEOTIDE SEQUENCE</scope>
    <source>
        <strain evidence="2">IK1</strain>
    </source>
</reference>
<accession>A0A652ZT67</accession>
<keyword evidence="1" id="KW-0732">Signal</keyword>
<feature type="chain" id="PRO_5024868515" evidence="1">
    <location>
        <begin position="20"/>
        <end position="197"/>
    </location>
</feature>
<evidence type="ECO:0000256" key="1">
    <source>
        <dbReference type="SAM" id="SignalP"/>
    </source>
</evidence>
<dbReference type="AlphaFoldDB" id="A0A652ZT67"/>
<organism evidence="2">
    <name type="scientific">uncultured Spirochaetota bacterium</name>
    <dbReference type="NCBI Taxonomy" id="460511"/>
    <lineage>
        <taxon>Bacteria</taxon>
        <taxon>Pseudomonadati</taxon>
        <taxon>Spirochaetota</taxon>
        <taxon>environmental samples</taxon>
    </lineage>
</organism>
<gene>
    <name evidence="2" type="ORF">TRIP_E160204</name>
</gene>
<protein>
    <submittedName>
        <fullName evidence="2">Uncharacterized protein</fullName>
    </submittedName>
</protein>